<dbReference type="AlphaFoldDB" id="A0AAD7PUT0"/>
<organism evidence="2 3">
    <name type="scientific">Quillaja saponaria</name>
    <name type="common">Soap bark tree</name>
    <dbReference type="NCBI Taxonomy" id="32244"/>
    <lineage>
        <taxon>Eukaryota</taxon>
        <taxon>Viridiplantae</taxon>
        <taxon>Streptophyta</taxon>
        <taxon>Embryophyta</taxon>
        <taxon>Tracheophyta</taxon>
        <taxon>Spermatophyta</taxon>
        <taxon>Magnoliopsida</taxon>
        <taxon>eudicotyledons</taxon>
        <taxon>Gunneridae</taxon>
        <taxon>Pentapetalae</taxon>
        <taxon>rosids</taxon>
        <taxon>fabids</taxon>
        <taxon>Fabales</taxon>
        <taxon>Quillajaceae</taxon>
        <taxon>Quillaja</taxon>
    </lineage>
</organism>
<dbReference type="EMBL" id="JARAOO010000005">
    <property type="protein sequence ID" value="KAJ7967575.1"/>
    <property type="molecule type" value="Genomic_DNA"/>
</dbReference>
<dbReference type="PANTHER" id="PTHR36364">
    <property type="entry name" value="OS03G0203000 PROTEIN"/>
    <property type="match status" value="1"/>
</dbReference>
<feature type="compositionally biased region" description="Basic and acidic residues" evidence="1">
    <location>
        <begin position="99"/>
        <end position="116"/>
    </location>
</feature>
<evidence type="ECO:0000313" key="3">
    <source>
        <dbReference type="Proteomes" id="UP001163823"/>
    </source>
</evidence>
<name>A0AAD7PUT0_QUISA</name>
<dbReference type="KEGG" id="qsa:O6P43_011818"/>
<sequence>KALNITLTLSSLGRKIAYDQMSRREARESDSGRHRSRFDREPSPKRSRRDGKPETDRVKTGTNHDNRDLGQKHRRQLQDTLPLGSDTPLARNSKQENGTAKKDSDMKPDKQYDGTKHSSAPTEVSRSRSYSQHHERGSGGQVGRSSGRRATGERGSWKDSTDWHIEKAERATHDREQRDERSHAKVENISSRHNDGISERKDDVLPTTKKRPAFREKKIVVDPGNAEAAASETLKSNQIDRPVERSD</sequence>
<feature type="compositionally biased region" description="Polar residues" evidence="1">
    <location>
        <begin position="117"/>
        <end position="130"/>
    </location>
</feature>
<protein>
    <submittedName>
        <fullName evidence="2">Btz domain containing protein</fullName>
    </submittedName>
</protein>
<reference evidence="2" key="1">
    <citation type="journal article" date="2023" name="Science">
        <title>Elucidation of the pathway for biosynthesis of saponin adjuvants from the soapbark tree.</title>
        <authorList>
            <person name="Reed J."/>
            <person name="Orme A."/>
            <person name="El-Demerdash A."/>
            <person name="Owen C."/>
            <person name="Martin L.B.B."/>
            <person name="Misra R.C."/>
            <person name="Kikuchi S."/>
            <person name="Rejzek M."/>
            <person name="Martin A.C."/>
            <person name="Harkess A."/>
            <person name="Leebens-Mack J."/>
            <person name="Louveau T."/>
            <person name="Stephenson M.J."/>
            <person name="Osbourn A."/>
        </authorList>
    </citation>
    <scope>NUCLEOTIDE SEQUENCE</scope>
    <source>
        <strain evidence="2">S10</strain>
    </source>
</reference>
<accession>A0AAD7PUT0</accession>
<proteinExistence type="predicted"/>
<evidence type="ECO:0000313" key="2">
    <source>
        <dbReference type="EMBL" id="KAJ7967575.1"/>
    </source>
</evidence>
<dbReference type="Proteomes" id="UP001163823">
    <property type="component" value="Chromosome 5"/>
</dbReference>
<feature type="non-terminal residue" evidence="2">
    <location>
        <position position="247"/>
    </location>
</feature>
<gene>
    <name evidence="2" type="ORF">O6P43_011818</name>
</gene>
<feature type="region of interest" description="Disordered" evidence="1">
    <location>
        <begin position="19"/>
        <end position="247"/>
    </location>
</feature>
<feature type="compositionally biased region" description="Basic and acidic residues" evidence="1">
    <location>
        <begin position="150"/>
        <end position="204"/>
    </location>
</feature>
<comment type="caution">
    <text evidence="2">The sequence shown here is derived from an EMBL/GenBank/DDBJ whole genome shotgun (WGS) entry which is preliminary data.</text>
</comment>
<feature type="compositionally biased region" description="Basic and acidic residues" evidence="1">
    <location>
        <begin position="21"/>
        <end position="71"/>
    </location>
</feature>
<keyword evidence="3" id="KW-1185">Reference proteome</keyword>
<evidence type="ECO:0000256" key="1">
    <source>
        <dbReference type="SAM" id="MobiDB-lite"/>
    </source>
</evidence>
<dbReference type="PANTHER" id="PTHR36364:SF1">
    <property type="entry name" value="OS03G0203000 PROTEIN"/>
    <property type="match status" value="1"/>
</dbReference>